<dbReference type="InterPro" id="IPR016160">
    <property type="entry name" value="Ald_DH_CS_CYS"/>
</dbReference>
<dbReference type="InParanoid" id="A0A7R8Z0C8"/>
<evidence type="ECO:0000259" key="5">
    <source>
        <dbReference type="Pfam" id="PF00171"/>
    </source>
</evidence>
<dbReference type="Proteomes" id="UP000594454">
    <property type="component" value="Chromosome 6"/>
</dbReference>
<dbReference type="OMA" id="WNFPLDM"/>
<dbReference type="Gene3D" id="3.40.605.10">
    <property type="entry name" value="Aldehyde Dehydrogenase, Chain A, domain 1"/>
    <property type="match status" value="1"/>
</dbReference>
<dbReference type="FunCoup" id="A0A7R8Z0C8">
    <property type="interactions" value="452"/>
</dbReference>
<dbReference type="FunFam" id="3.40.309.10:FF:000001">
    <property type="entry name" value="Mitochondrial aldehyde dehydrogenase 2"/>
    <property type="match status" value="1"/>
</dbReference>
<comment type="similarity">
    <text evidence="1 4">Belongs to the aldehyde dehydrogenase family.</text>
</comment>
<dbReference type="InterPro" id="IPR015590">
    <property type="entry name" value="Aldehyde_DH_dom"/>
</dbReference>
<dbReference type="Pfam" id="PF00171">
    <property type="entry name" value="Aldedh"/>
    <property type="match status" value="1"/>
</dbReference>
<evidence type="ECO:0000313" key="6">
    <source>
        <dbReference type="EMBL" id="CAD7092254.1"/>
    </source>
</evidence>
<dbReference type="AlphaFoldDB" id="A0A7R8Z0C8"/>
<accession>A0A7R8Z0C8</accession>
<feature type="domain" description="Aldehyde dehydrogenase" evidence="5">
    <location>
        <begin position="19"/>
        <end position="481"/>
    </location>
</feature>
<dbReference type="InterPro" id="IPR016163">
    <property type="entry name" value="Ald_DH_C"/>
</dbReference>
<protein>
    <recommendedName>
        <fullName evidence="5">Aldehyde dehydrogenase domain-containing protein</fullName>
    </recommendedName>
</protein>
<feature type="active site" evidence="3">
    <location>
        <position position="258"/>
    </location>
</feature>
<dbReference type="EMBL" id="LR899014">
    <property type="protein sequence ID" value="CAD7092254.1"/>
    <property type="molecule type" value="Genomic_DNA"/>
</dbReference>
<dbReference type="InterPro" id="IPR016162">
    <property type="entry name" value="Ald_DH_N"/>
</dbReference>
<dbReference type="InterPro" id="IPR016161">
    <property type="entry name" value="Ald_DH/histidinol_DH"/>
</dbReference>
<proteinExistence type="inferred from homology"/>
<evidence type="ECO:0000256" key="4">
    <source>
        <dbReference type="RuleBase" id="RU003345"/>
    </source>
</evidence>
<evidence type="ECO:0000256" key="3">
    <source>
        <dbReference type="PROSITE-ProRule" id="PRU10007"/>
    </source>
</evidence>
<dbReference type="OrthoDB" id="310895at2759"/>
<dbReference type="SUPFAM" id="SSF53720">
    <property type="entry name" value="ALDH-like"/>
    <property type="match status" value="1"/>
</dbReference>
<dbReference type="InterPro" id="IPR029510">
    <property type="entry name" value="Ald_DH_CS_GLU"/>
</dbReference>
<evidence type="ECO:0000256" key="2">
    <source>
        <dbReference type="ARBA" id="ARBA00023002"/>
    </source>
</evidence>
<reference evidence="6 7" key="1">
    <citation type="submission" date="2020-11" db="EMBL/GenBank/DDBJ databases">
        <authorList>
            <person name="Wallbank WR R."/>
            <person name="Pardo Diaz C."/>
            <person name="Kozak K."/>
            <person name="Martin S."/>
            <person name="Jiggins C."/>
            <person name="Moest M."/>
            <person name="Warren A I."/>
            <person name="Generalovic N T."/>
            <person name="Byers J.R.P. K."/>
            <person name="Montejo-Kovacevich G."/>
            <person name="Yen C E."/>
        </authorList>
    </citation>
    <scope>NUCLEOTIDE SEQUENCE [LARGE SCALE GENOMIC DNA]</scope>
</reference>
<keyword evidence="2 4" id="KW-0560">Oxidoreductase</keyword>
<dbReference type="FunFam" id="3.40.605.10:FF:000050">
    <property type="entry name" value="Aldehyde dehydrogenase, mitochondrial"/>
    <property type="match status" value="1"/>
</dbReference>
<dbReference type="Gene3D" id="3.40.309.10">
    <property type="entry name" value="Aldehyde Dehydrogenase, Chain A, domain 2"/>
    <property type="match status" value="1"/>
</dbReference>
<organism evidence="6 7">
    <name type="scientific">Hermetia illucens</name>
    <name type="common">Black soldier fly</name>
    <dbReference type="NCBI Taxonomy" id="343691"/>
    <lineage>
        <taxon>Eukaryota</taxon>
        <taxon>Metazoa</taxon>
        <taxon>Ecdysozoa</taxon>
        <taxon>Arthropoda</taxon>
        <taxon>Hexapoda</taxon>
        <taxon>Insecta</taxon>
        <taxon>Pterygota</taxon>
        <taxon>Neoptera</taxon>
        <taxon>Endopterygota</taxon>
        <taxon>Diptera</taxon>
        <taxon>Brachycera</taxon>
        <taxon>Stratiomyomorpha</taxon>
        <taxon>Stratiomyidae</taxon>
        <taxon>Hermetiinae</taxon>
        <taxon>Hermetia</taxon>
    </lineage>
</organism>
<sequence length="490" mass="52638">MANPNQEIKYTKIFINNEFVDSVSGKTFPTINPATKKKIADIAEGDKADVDLAVAAAKAAFARGSEWRKLDPPARGKLILKFAELLQRDATILANLESLDNGKPFGDSVFDITCAVETFEYYAGWCDKYFGETVPAPGTMVSFTRKEPVGVVGQIIPWNYPILMLAWKWAPALAAGCTIVLKPAEQTPLTALYCAALTKEAGFPAGVINVVPGYGPTAGAAISNHMEIQKIAFTGSVPVGKIIMQAAATSNLKRVTLELGGKSPLVICDDADLDEAVKIAHNAIFANHGQNCCAGSRTFVQENIYDAFVAKASAMAKARKVGNPFEDGIEQGPQVDDEMYNKVLGYIESAKQEGAKLEAGGKAIGSAGYFIEPTVFSNVTDNMKIAREEIFGPVQSIFKFKTLDEAIERANNTIYGLAAGIVTKDINKALTFAQSVNGGSVWVNCYDFVIPQVPFGGFNQSGIGRELGKDGLEQYLETKTITINLTSPTN</sequence>
<gene>
    <name evidence="6" type="ORF">HERILL_LOCUS14631</name>
</gene>
<name>A0A7R8Z0C8_HERIL</name>
<dbReference type="FunFam" id="3.40.605.10:FF:000026">
    <property type="entry name" value="Aldehyde dehydrogenase, putative"/>
    <property type="match status" value="1"/>
</dbReference>
<dbReference type="PROSITE" id="PS00687">
    <property type="entry name" value="ALDEHYDE_DEHYDR_GLU"/>
    <property type="match status" value="1"/>
</dbReference>
<keyword evidence="7" id="KW-1185">Reference proteome</keyword>
<dbReference type="PANTHER" id="PTHR11699">
    <property type="entry name" value="ALDEHYDE DEHYDROGENASE-RELATED"/>
    <property type="match status" value="1"/>
</dbReference>
<evidence type="ECO:0000256" key="1">
    <source>
        <dbReference type="ARBA" id="ARBA00009986"/>
    </source>
</evidence>
<dbReference type="PROSITE" id="PS00070">
    <property type="entry name" value="ALDEHYDE_DEHYDR_CYS"/>
    <property type="match status" value="1"/>
</dbReference>
<dbReference type="GO" id="GO:0016620">
    <property type="term" value="F:oxidoreductase activity, acting on the aldehyde or oxo group of donors, NAD or NADP as acceptor"/>
    <property type="evidence" value="ECO:0007669"/>
    <property type="project" value="InterPro"/>
</dbReference>
<evidence type="ECO:0000313" key="7">
    <source>
        <dbReference type="Proteomes" id="UP000594454"/>
    </source>
</evidence>